<dbReference type="Gramene" id="rna1122">
    <property type="protein sequence ID" value="RHN77648.1"/>
    <property type="gene ID" value="gene1122"/>
</dbReference>
<evidence type="ECO:0000313" key="1">
    <source>
        <dbReference type="EMBL" id="RHN77648.1"/>
    </source>
</evidence>
<sequence length="145" mass="16623">MTTFNIFTNRKHYMALKKCLYDFHFNDCLWTSSFSKSRQLSLKIIWVGQVEFKKPSIQNQQFPRTRNFLKVREFCLKVMRSKSAISRNINFSKYSQSKHEAAKHPTPTLSPSLNPSTSLPTLVITPVISCPGTTGYIVMPQSSLA</sequence>
<protein>
    <submittedName>
        <fullName evidence="1">Uncharacterized protein</fullName>
    </submittedName>
</protein>
<proteinExistence type="predicted"/>
<name>A0A396JMW3_MEDTR</name>
<gene>
    <name evidence="1" type="ORF">MtrunA17_Chr1g0157031</name>
</gene>
<organism evidence="1">
    <name type="scientific">Medicago truncatula</name>
    <name type="common">Barrel medic</name>
    <name type="synonym">Medicago tribuloides</name>
    <dbReference type="NCBI Taxonomy" id="3880"/>
    <lineage>
        <taxon>Eukaryota</taxon>
        <taxon>Viridiplantae</taxon>
        <taxon>Streptophyta</taxon>
        <taxon>Embryophyta</taxon>
        <taxon>Tracheophyta</taxon>
        <taxon>Spermatophyta</taxon>
        <taxon>Magnoliopsida</taxon>
        <taxon>eudicotyledons</taxon>
        <taxon>Gunneridae</taxon>
        <taxon>Pentapetalae</taxon>
        <taxon>rosids</taxon>
        <taxon>fabids</taxon>
        <taxon>Fabales</taxon>
        <taxon>Fabaceae</taxon>
        <taxon>Papilionoideae</taxon>
        <taxon>50 kb inversion clade</taxon>
        <taxon>NPAAA clade</taxon>
        <taxon>Hologalegina</taxon>
        <taxon>IRL clade</taxon>
        <taxon>Trifolieae</taxon>
        <taxon>Medicago</taxon>
    </lineage>
</organism>
<accession>A0A396JMW3</accession>
<dbReference type="Proteomes" id="UP000265566">
    <property type="component" value="Chromosome 1"/>
</dbReference>
<reference evidence="1" key="1">
    <citation type="journal article" date="2018" name="Nat. Plants">
        <title>Whole-genome landscape of Medicago truncatula symbiotic genes.</title>
        <authorList>
            <person name="Pecrix Y."/>
            <person name="Gamas P."/>
            <person name="Carrere S."/>
        </authorList>
    </citation>
    <scope>NUCLEOTIDE SEQUENCE</scope>
    <source>
        <tissue evidence="1">Leaves</tissue>
    </source>
</reference>
<dbReference type="EMBL" id="PSQE01000001">
    <property type="protein sequence ID" value="RHN77648.1"/>
    <property type="molecule type" value="Genomic_DNA"/>
</dbReference>
<comment type="caution">
    <text evidence="1">The sequence shown here is derived from an EMBL/GenBank/DDBJ whole genome shotgun (WGS) entry which is preliminary data.</text>
</comment>
<dbReference type="AlphaFoldDB" id="A0A396JMW3"/>